<evidence type="ECO:0000313" key="9">
    <source>
        <dbReference type="Proteomes" id="UP000192501"/>
    </source>
</evidence>
<dbReference type="GO" id="GO:0005730">
    <property type="term" value="C:nucleolus"/>
    <property type="evidence" value="ECO:0007669"/>
    <property type="project" value="TreeGrafter"/>
</dbReference>
<organism evidence="6 8">
    <name type="scientific">Hepatospora eriocheir</name>
    <dbReference type="NCBI Taxonomy" id="1081669"/>
    <lineage>
        <taxon>Eukaryota</taxon>
        <taxon>Fungi</taxon>
        <taxon>Fungi incertae sedis</taxon>
        <taxon>Microsporidia</taxon>
        <taxon>Hepatosporidae</taxon>
        <taxon>Hepatospora</taxon>
    </lineage>
</organism>
<dbReference type="SMART" id="SM01386">
    <property type="entry name" value="Ribosomal_S13_N"/>
    <property type="match status" value="1"/>
</dbReference>
<dbReference type="GO" id="GO:0006412">
    <property type="term" value="P:translation"/>
    <property type="evidence" value="ECO:0007669"/>
    <property type="project" value="InterPro"/>
</dbReference>
<keyword evidence="3 4" id="KW-0687">Ribonucleoprotein</keyword>
<dbReference type="GO" id="GO:0000462">
    <property type="term" value="P:maturation of SSU-rRNA from tricistronic rRNA transcript (SSU-rRNA, 5.8S rRNA, LSU-rRNA)"/>
    <property type="evidence" value="ECO:0007669"/>
    <property type="project" value="EnsemblFungi"/>
</dbReference>
<dbReference type="Gene3D" id="4.10.860.130">
    <property type="match status" value="1"/>
</dbReference>
<proteinExistence type="inferred from homology"/>
<dbReference type="Proteomes" id="UP000192501">
    <property type="component" value="Unassembled WGS sequence"/>
</dbReference>
<dbReference type="InterPro" id="IPR023029">
    <property type="entry name" value="Ribosomal_uS15_arc_euk"/>
</dbReference>
<dbReference type="VEuPathDB" id="MicrosporidiaDB:HERIO_1289"/>
<protein>
    <submittedName>
        <fullName evidence="6">RS13</fullName>
    </submittedName>
</protein>
<evidence type="ECO:0000256" key="2">
    <source>
        <dbReference type="ARBA" id="ARBA00022980"/>
    </source>
</evidence>
<reference evidence="8 9" key="1">
    <citation type="journal article" date="2017" name="Environ. Microbiol.">
        <title>Decay of the glycolytic pathway and adaptation to intranuclear parasitism within Enterocytozoonidae microsporidia.</title>
        <authorList>
            <person name="Wiredu Boakye D."/>
            <person name="Jaroenlak P."/>
            <person name="Prachumwat A."/>
            <person name="Williams T.A."/>
            <person name="Bateman K.S."/>
            <person name="Itsathitphaisarn O."/>
            <person name="Sritunyalucksana K."/>
            <person name="Paszkiewicz K.H."/>
            <person name="Moore K.A."/>
            <person name="Stentiford G.D."/>
            <person name="Williams B.A."/>
        </authorList>
    </citation>
    <scope>NUCLEOTIDE SEQUENCE [LARGE SCALE GENOMIC DNA]</scope>
    <source>
        <strain evidence="9">canceri</strain>
        <strain evidence="7">Canceri</strain>
        <strain evidence="6 8">GB1</strain>
    </source>
</reference>
<dbReference type="Gene3D" id="1.10.287.10">
    <property type="entry name" value="S15/NS1, RNA-binding"/>
    <property type="match status" value="1"/>
</dbReference>
<evidence type="ECO:0000256" key="4">
    <source>
        <dbReference type="RuleBase" id="RU003919"/>
    </source>
</evidence>
<evidence type="ECO:0000256" key="3">
    <source>
        <dbReference type="ARBA" id="ARBA00023274"/>
    </source>
</evidence>
<dbReference type="PANTHER" id="PTHR11885">
    <property type="entry name" value="RIBOSOMAL PROTEIN S15P/S13E"/>
    <property type="match status" value="1"/>
</dbReference>
<sequence>MKPFTLQEPIYLEKTFGEIEQVIIAAAKKNIPASVIGHMLRDKHGIGKVEVVLGCGINEFLRKNGIVASIPEDLESLINHSNRIRAHLRLNKNDKDAKYRLGLTNSRLHRLLRYYKDKGVVEKTFKPKKI</sequence>
<gene>
    <name evidence="6" type="primary">RS13</name>
    <name evidence="7" type="ORF">A0H76_530</name>
    <name evidence="6" type="ORF">HERIO_1289</name>
</gene>
<evidence type="ECO:0000256" key="1">
    <source>
        <dbReference type="ARBA" id="ARBA00008434"/>
    </source>
</evidence>
<dbReference type="InterPro" id="IPR000589">
    <property type="entry name" value="Ribosomal_uS15"/>
</dbReference>
<evidence type="ECO:0000313" key="8">
    <source>
        <dbReference type="Proteomes" id="UP000192356"/>
    </source>
</evidence>
<comment type="similarity">
    <text evidence="1 4">Belongs to the universal ribosomal protein uS15 family.</text>
</comment>
<dbReference type="Pfam" id="PF00312">
    <property type="entry name" value="Ribosomal_S15"/>
    <property type="match status" value="1"/>
</dbReference>
<accession>A0A1X0QAG5</accession>
<dbReference type="GO" id="GO:0022627">
    <property type="term" value="C:cytosolic small ribosomal subunit"/>
    <property type="evidence" value="ECO:0007669"/>
    <property type="project" value="EnsemblFungi"/>
</dbReference>
<dbReference type="InterPro" id="IPR009068">
    <property type="entry name" value="uS15_NS1_RNA-bd_sf"/>
</dbReference>
<dbReference type="EMBL" id="LVKB01000061">
    <property type="protein sequence ID" value="ORD96780.1"/>
    <property type="molecule type" value="Genomic_DNA"/>
</dbReference>
<evidence type="ECO:0000313" key="6">
    <source>
        <dbReference type="EMBL" id="ORD96780.1"/>
    </source>
</evidence>
<dbReference type="SUPFAM" id="SSF47060">
    <property type="entry name" value="S15/NS1 RNA-binding domain"/>
    <property type="match status" value="1"/>
</dbReference>
<dbReference type="EMBL" id="LTAI01000149">
    <property type="protein sequence ID" value="ORD99617.1"/>
    <property type="molecule type" value="Genomic_DNA"/>
</dbReference>
<keyword evidence="8" id="KW-1185">Reference proteome</keyword>
<feature type="domain" description="Small ribosomal subunit protein uS15 N-terminal" evidence="5">
    <location>
        <begin position="1"/>
        <end position="46"/>
    </location>
</feature>
<dbReference type="GO" id="GO:0003735">
    <property type="term" value="F:structural constituent of ribosome"/>
    <property type="evidence" value="ECO:0007669"/>
    <property type="project" value="EnsemblFungi"/>
</dbReference>
<dbReference type="Pfam" id="PF08069">
    <property type="entry name" value="Ribosomal_S13_N"/>
    <property type="match status" value="1"/>
</dbReference>
<evidence type="ECO:0000313" key="7">
    <source>
        <dbReference type="EMBL" id="ORD99617.1"/>
    </source>
</evidence>
<dbReference type="Proteomes" id="UP000192356">
    <property type="component" value="Unassembled WGS sequence"/>
</dbReference>
<comment type="caution">
    <text evidence="6">The sequence shown here is derived from an EMBL/GenBank/DDBJ whole genome shotgun (WGS) entry which is preliminary data.</text>
</comment>
<dbReference type="CDD" id="cd00677">
    <property type="entry name" value="S15_NS1_EPRS_RNA-bind"/>
    <property type="match status" value="1"/>
</dbReference>
<dbReference type="PANTHER" id="PTHR11885:SF17">
    <property type="entry name" value="RIBOSOMAL PROTEIN S13_S15 N-TERMINAL DOMAIN-CONTAINING PROTEIN"/>
    <property type="match status" value="1"/>
</dbReference>
<dbReference type="PROSITE" id="PS00362">
    <property type="entry name" value="RIBOSOMAL_S15"/>
    <property type="match status" value="1"/>
</dbReference>
<dbReference type="OrthoDB" id="623277at2759"/>
<name>A0A1X0QAG5_9MICR</name>
<dbReference type="VEuPathDB" id="MicrosporidiaDB:A0H76_530"/>
<dbReference type="AlphaFoldDB" id="A0A1X0QAG5"/>
<dbReference type="InterPro" id="IPR012606">
    <property type="entry name" value="Ribosomal_uS15_N"/>
</dbReference>
<evidence type="ECO:0000259" key="5">
    <source>
        <dbReference type="SMART" id="SM01386"/>
    </source>
</evidence>
<dbReference type="GO" id="GO:0070181">
    <property type="term" value="F:small ribosomal subunit rRNA binding"/>
    <property type="evidence" value="ECO:0007669"/>
    <property type="project" value="EnsemblFungi"/>
</dbReference>
<keyword evidence="2 4" id="KW-0689">Ribosomal protein</keyword>